<dbReference type="SUPFAM" id="SSF53743">
    <property type="entry name" value="FucI/AraA N-terminal and middle domains"/>
    <property type="match status" value="1"/>
</dbReference>
<evidence type="ECO:0000313" key="3">
    <source>
        <dbReference type="EMBL" id="HEM66533.1"/>
    </source>
</evidence>
<protein>
    <submittedName>
        <fullName evidence="3">Fucose isomerase</fullName>
    </submittedName>
</protein>
<dbReference type="GO" id="GO:0005737">
    <property type="term" value="C:cytoplasm"/>
    <property type="evidence" value="ECO:0007669"/>
    <property type="project" value="InterPro"/>
</dbReference>
<dbReference type="PANTHER" id="PTHR36120">
    <property type="entry name" value="FUCOSE ISOMERASE"/>
    <property type="match status" value="1"/>
</dbReference>
<accession>A0A7J2U2Q0</accession>
<name>A0A7J2U2Q0_9CREN</name>
<gene>
    <name evidence="3" type="ORF">ENO26_03030</name>
</gene>
<dbReference type="InterPro" id="IPR009015">
    <property type="entry name" value="Fucose_isomerase_N/cen_sf"/>
</dbReference>
<evidence type="ECO:0000256" key="2">
    <source>
        <dbReference type="ARBA" id="ARBA00023277"/>
    </source>
</evidence>
<dbReference type="GO" id="GO:0016861">
    <property type="term" value="F:intramolecular oxidoreductase activity, interconverting aldoses and ketoses"/>
    <property type="evidence" value="ECO:0007669"/>
    <property type="project" value="InterPro"/>
</dbReference>
<keyword evidence="1 3" id="KW-0413">Isomerase</keyword>
<reference evidence="3" key="1">
    <citation type="journal article" date="2020" name="mSystems">
        <title>Genome- and Community-Level Interaction Insights into Carbon Utilization and Element Cycling Functions of Hydrothermarchaeota in Hydrothermal Sediment.</title>
        <authorList>
            <person name="Zhou Z."/>
            <person name="Liu Y."/>
            <person name="Xu W."/>
            <person name="Pan J."/>
            <person name="Luo Z.H."/>
            <person name="Li M."/>
        </authorList>
    </citation>
    <scope>NUCLEOTIDE SEQUENCE [LARGE SCALE GENOMIC DNA]</scope>
    <source>
        <strain evidence="3">SpSt-125</strain>
    </source>
</reference>
<dbReference type="EMBL" id="DSEU01000017">
    <property type="protein sequence ID" value="HEM66533.1"/>
    <property type="molecule type" value="Genomic_DNA"/>
</dbReference>
<keyword evidence="2" id="KW-0119">Carbohydrate metabolism</keyword>
<organism evidence="3">
    <name type="scientific">Ignisphaera aggregans</name>
    <dbReference type="NCBI Taxonomy" id="334771"/>
    <lineage>
        <taxon>Archaea</taxon>
        <taxon>Thermoproteota</taxon>
        <taxon>Thermoprotei</taxon>
        <taxon>Desulfurococcales</taxon>
        <taxon>Desulfurococcaceae</taxon>
        <taxon>Ignisphaera</taxon>
    </lineage>
</organism>
<dbReference type="GO" id="GO:0005996">
    <property type="term" value="P:monosaccharide metabolic process"/>
    <property type="evidence" value="ECO:0007669"/>
    <property type="project" value="InterPro"/>
</dbReference>
<comment type="caution">
    <text evidence="3">The sequence shown here is derived from an EMBL/GenBank/DDBJ whole genome shotgun (WGS) entry which is preliminary data.</text>
</comment>
<dbReference type="PANTHER" id="PTHR36120:SF1">
    <property type="entry name" value="L-FUCOSE ISOMERASE C-TERMINAL DOMAIN-CONTAINING PROTEIN"/>
    <property type="match status" value="1"/>
</dbReference>
<dbReference type="AlphaFoldDB" id="A0A7J2U2Q0"/>
<evidence type="ECO:0000256" key="1">
    <source>
        <dbReference type="ARBA" id="ARBA00023235"/>
    </source>
</evidence>
<sequence>MGVGIPIIFIAPETTPGSYTGALGGPPLIKDWLEQKKSDFIYRLRSSLPHMEIKLYTITTPEEARRVVELERDSVGFVVVLLHTWSGGGARVFIESGKPVVLIAESYGGGGEFLIEFGRGLREGRPVIGVSVREFSDELAVRKVKLLDVLQKLRSSKIVFVMEDKKRFEYIENMLRSVFGITAIHVDGKSFAEKYYRPVDEALAREWAEKWIGGAAEVLEDRFEDIVKAAKLYIAMKRVLEEHSAISIAVDCIMLFDAKILDAWPCLGFMQLWFDGYIPVCEADPYSAVALLIMWYLAKRPGFLSDPVVDYQRNEAIYYHCYAPINPFGGNTRVPYTIMPTHLYLKRASVYVELPINQEITAFQVWPEQRAFIIHRATAIGNERSIHACATKLVAKTNAKAIARNWKWTWHRVVFYGNLAEDLRDLATLLGFAVIEEDEEMS</sequence>
<proteinExistence type="predicted"/>